<dbReference type="InterPro" id="IPR036259">
    <property type="entry name" value="MFS_trans_sf"/>
</dbReference>
<feature type="transmembrane region" description="Helical" evidence="2">
    <location>
        <begin position="142"/>
        <end position="164"/>
    </location>
</feature>
<dbReference type="Pfam" id="PF07690">
    <property type="entry name" value="MFS_1"/>
    <property type="match status" value="2"/>
</dbReference>
<dbReference type="GO" id="GO:0008028">
    <property type="term" value="F:monocarboxylic acid transmembrane transporter activity"/>
    <property type="evidence" value="ECO:0007669"/>
    <property type="project" value="TreeGrafter"/>
</dbReference>
<feature type="transmembrane region" description="Helical" evidence="2">
    <location>
        <begin position="446"/>
        <end position="469"/>
    </location>
</feature>
<evidence type="ECO:0000256" key="2">
    <source>
        <dbReference type="SAM" id="Phobius"/>
    </source>
</evidence>
<keyword evidence="3" id="KW-1185">Reference proteome</keyword>
<feature type="transmembrane region" description="Helical" evidence="2">
    <location>
        <begin position="47"/>
        <end position="65"/>
    </location>
</feature>
<feature type="region of interest" description="Disordered" evidence="1">
    <location>
        <begin position="344"/>
        <end position="396"/>
    </location>
</feature>
<dbReference type="AlphaFoldDB" id="A0AAJ7SFE5"/>
<reference evidence="4" key="1">
    <citation type="submission" date="2025-08" db="UniProtKB">
        <authorList>
            <consortium name="RefSeq"/>
        </authorList>
    </citation>
    <scope>IDENTIFICATION</scope>
</reference>
<dbReference type="PANTHER" id="PTHR11360:SF303">
    <property type="entry name" value="MAJOR FACILITATOR SUPERFAMILY (MFS) PROFILE DOMAIN-CONTAINING PROTEIN"/>
    <property type="match status" value="1"/>
</dbReference>
<feature type="region of interest" description="Disordered" evidence="1">
    <location>
        <begin position="1"/>
        <end position="20"/>
    </location>
</feature>
<dbReference type="PANTHER" id="PTHR11360">
    <property type="entry name" value="MONOCARBOXYLATE TRANSPORTER"/>
    <property type="match status" value="1"/>
</dbReference>
<gene>
    <name evidence="4" type="primary">LOC100902702</name>
</gene>
<feature type="transmembrane region" description="Helical" evidence="2">
    <location>
        <begin position="481"/>
        <end position="500"/>
    </location>
</feature>
<evidence type="ECO:0000313" key="4">
    <source>
        <dbReference type="RefSeq" id="XP_028967731.1"/>
    </source>
</evidence>
<feature type="transmembrane region" description="Helical" evidence="2">
    <location>
        <begin position="604"/>
        <end position="626"/>
    </location>
</feature>
<feature type="compositionally biased region" description="Polar residues" evidence="1">
    <location>
        <begin position="386"/>
        <end position="396"/>
    </location>
</feature>
<proteinExistence type="predicted"/>
<dbReference type="InterPro" id="IPR050327">
    <property type="entry name" value="Proton-linked_MCT"/>
</dbReference>
<feature type="region of interest" description="Disordered" evidence="1">
    <location>
        <begin position="637"/>
        <end position="679"/>
    </location>
</feature>
<accession>A0AAJ7SFE5</accession>
<dbReference type="SUPFAM" id="SSF103473">
    <property type="entry name" value="MFS general substrate transporter"/>
    <property type="match status" value="1"/>
</dbReference>
<feature type="transmembrane region" description="Helical" evidence="2">
    <location>
        <begin position="118"/>
        <end position="136"/>
    </location>
</feature>
<feature type="transmembrane region" description="Helical" evidence="2">
    <location>
        <begin position="512"/>
        <end position="529"/>
    </location>
</feature>
<organism evidence="3 4">
    <name type="scientific">Galendromus occidentalis</name>
    <name type="common">western predatory mite</name>
    <dbReference type="NCBI Taxonomy" id="34638"/>
    <lineage>
        <taxon>Eukaryota</taxon>
        <taxon>Metazoa</taxon>
        <taxon>Ecdysozoa</taxon>
        <taxon>Arthropoda</taxon>
        <taxon>Chelicerata</taxon>
        <taxon>Arachnida</taxon>
        <taxon>Acari</taxon>
        <taxon>Parasitiformes</taxon>
        <taxon>Mesostigmata</taxon>
        <taxon>Gamasina</taxon>
        <taxon>Phytoseioidea</taxon>
        <taxon>Phytoseiidae</taxon>
        <taxon>Typhlodrominae</taxon>
        <taxon>Galendromus</taxon>
    </lineage>
</organism>
<dbReference type="GeneID" id="100902702"/>
<feature type="compositionally biased region" description="Low complexity" evidence="1">
    <location>
        <begin position="348"/>
        <end position="367"/>
    </location>
</feature>
<feature type="transmembrane region" description="Helical" evidence="2">
    <location>
        <begin position="173"/>
        <end position="193"/>
    </location>
</feature>
<dbReference type="Gene3D" id="1.20.1250.20">
    <property type="entry name" value="MFS general substrate transporter like domains"/>
    <property type="match status" value="2"/>
</dbReference>
<protein>
    <submittedName>
        <fullName evidence="4">Monocarboxylate transporter 12</fullName>
    </submittedName>
</protein>
<keyword evidence="2" id="KW-0472">Membrane</keyword>
<feature type="region of interest" description="Disordered" evidence="1">
    <location>
        <begin position="298"/>
        <end position="327"/>
    </location>
</feature>
<feature type="transmembrane region" description="Helical" evidence="2">
    <location>
        <begin position="572"/>
        <end position="592"/>
    </location>
</feature>
<keyword evidence="2" id="KW-0812">Transmembrane</keyword>
<feature type="transmembrane region" description="Helical" evidence="2">
    <location>
        <begin position="205"/>
        <end position="224"/>
    </location>
</feature>
<evidence type="ECO:0000256" key="1">
    <source>
        <dbReference type="SAM" id="MobiDB-lite"/>
    </source>
</evidence>
<feature type="region of interest" description="Disordered" evidence="1">
    <location>
        <begin position="234"/>
        <end position="256"/>
    </location>
</feature>
<name>A0AAJ7SFE5_9ACAR</name>
<sequence>METPKTTDDPPVVESETVPMPPESPYIKSEGVQHRLFLGRWTGPDCSWSWMIAVSCALLNFFNLAPTRCSSVIFLNTLEHYNTSRAIASWPPSLINAVSNLSGIATGYITKKFGPRKISCVGSMIASASIAACFFANDVTKLTLFCVLHGLGLGLNLPTAAVCLNSWFLERKVMASGIIFTGAALGSFVYPIFLEWIFDIFGFRGGLLIFGGIMMNAVAAGLFIRMPPWLSAENQAPRRTSRPEDSNTSMKPPQEPILKRKPILIRSVSQSSFESQDSREDLDDQKFHRFHEAVHHHTVETLPEVDEERDLSGNIQSDDECCKNGEQCPAMTLRRPDIDRVRKNVAQSRSLKSASLNSSVPSNSPSSTNVHELKTETRPGSVARVSISSGSRTRLRRNSSAISTTLSLYAPAVSPAEGAERDFEEDEHRVEVNESRVESPARTSPIISLVGLTYVVFINCNISFQTILLDFASDKDVEVHMAVYLLSAFAVFDIVGRLTVGLISDRGLLSRSTLMGCATILFGLVMQLLPFANDFWGICILCMIVGYALGTTVVLVTVLVGDYAGEMSRIPVIIGWMAFFAGVTGLSRPLLIGYFRDTMGDYSGLMHLMGVSMALCGVGWILVNLYEKFTSSAAERSSVPESREQLRTSGREVDKEALEAETEKRGLEITEKQQQTTKL</sequence>
<feature type="compositionally biased region" description="Basic and acidic residues" evidence="1">
    <location>
        <begin position="641"/>
        <end position="671"/>
    </location>
</feature>
<dbReference type="RefSeq" id="XP_028967731.1">
    <property type="nucleotide sequence ID" value="XM_029111898.1"/>
</dbReference>
<feature type="transmembrane region" description="Helical" evidence="2">
    <location>
        <begin position="535"/>
        <end position="560"/>
    </location>
</feature>
<dbReference type="InterPro" id="IPR011701">
    <property type="entry name" value="MFS"/>
</dbReference>
<dbReference type="Proteomes" id="UP000694867">
    <property type="component" value="Unplaced"/>
</dbReference>
<dbReference type="KEGG" id="goe:100902702"/>
<evidence type="ECO:0000313" key="3">
    <source>
        <dbReference type="Proteomes" id="UP000694867"/>
    </source>
</evidence>
<keyword evidence="2" id="KW-1133">Transmembrane helix</keyword>